<dbReference type="GeneID" id="80879122"/>
<evidence type="ECO:0000313" key="2">
    <source>
        <dbReference type="EMBL" id="KAJ8100436.1"/>
    </source>
</evidence>
<accession>A0AAD7VSY0</accession>
<dbReference type="AlphaFoldDB" id="A0AAD7VSY0"/>
<keyword evidence="1" id="KW-1133">Transmembrane helix</keyword>
<proteinExistence type="predicted"/>
<dbReference type="EMBL" id="JARPMG010000005">
    <property type="protein sequence ID" value="KAJ8100436.1"/>
    <property type="molecule type" value="Genomic_DNA"/>
</dbReference>
<dbReference type="Proteomes" id="UP001217417">
    <property type="component" value="Unassembled WGS sequence"/>
</dbReference>
<keyword evidence="3" id="KW-1185">Reference proteome</keyword>
<dbReference type="RefSeq" id="XP_056043886.1">
    <property type="nucleotide sequence ID" value="XM_056183956.1"/>
</dbReference>
<name>A0AAD7VSY0_9ASCO</name>
<feature type="transmembrane region" description="Helical" evidence="1">
    <location>
        <begin position="6"/>
        <end position="26"/>
    </location>
</feature>
<keyword evidence="1" id="KW-0812">Transmembrane</keyword>
<organism evidence="2 3">
    <name type="scientific">Lipomyces tetrasporus</name>
    <dbReference type="NCBI Taxonomy" id="54092"/>
    <lineage>
        <taxon>Eukaryota</taxon>
        <taxon>Fungi</taxon>
        <taxon>Dikarya</taxon>
        <taxon>Ascomycota</taxon>
        <taxon>Saccharomycotina</taxon>
        <taxon>Lipomycetes</taxon>
        <taxon>Lipomycetales</taxon>
        <taxon>Lipomycetaceae</taxon>
        <taxon>Lipomyces</taxon>
    </lineage>
</organism>
<feature type="transmembrane region" description="Helical" evidence="1">
    <location>
        <begin position="87"/>
        <end position="108"/>
    </location>
</feature>
<keyword evidence="1" id="KW-0472">Membrane</keyword>
<sequence length="110" mass="12674">MYTVLHTVPFFLFDTLLWLCVMLCALKVRLDVSLISLSFRVGGKTVEIRCLWSFLIFERDGSSESVEFCSKAAEEQNCFLCVFKVDMLVCCTYAFVLCYCITCIWFLLCA</sequence>
<reference evidence="2" key="1">
    <citation type="submission" date="2023-03" db="EMBL/GenBank/DDBJ databases">
        <title>Near-Complete genome sequence of Lipomyces tetrasporous NRRL Y-64009, an oleaginous yeast capable of growing on lignocellulosic hydrolysates.</title>
        <authorList>
            <consortium name="Lawrence Berkeley National Laboratory"/>
            <person name="Jagtap S.S."/>
            <person name="Liu J.-J."/>
            <person name="Walukiewicz H.E."/>
            <person name="Pangilinan J."/>
            <person name="Lipzen A."/>
            <person name="Ahrendt S."/>
            <person name="Koriabine M."/>
            <person name="Cobaugh K."/>
            <person name="Salamov A."/>
            <person name="Yoshinaga Y."/>
            <person name="Ng V."/>
            <person name="Daum C."/>
            <person name="Grigoriev I.V."/>
            <person name="Slininger P.J."/>
            <person name="Dien B.S."/>
            <person name="Jin Y.-S."/>
            <person name="Rao C.V."/>
        </authorList>
    </citation>
    <scope>NUCLEOTIDE SEQUENCE</scope>
    <source>
        <strain evidence="2">NRRL Y-64009</strain>
    </source>
</reference>
<protein>
    <submittedName>
        <fullName evidence="2">Uncharacterized protein</fullName>
    </submittedName>
</protein>
<evidence type="ECO:0000313" key="3">
    <source>
        <dbReference type="Proteomes" id="UP001217417"/>
    </source>
</evidence>
<evidence type="ECO:0000256" key="1">
    <source>
        <dbReference type="SAM" id="Phobius"/>
    </source>
</evidence>
<comment type="caution">
    <text evidence="2">The sequence shown here is derived from an EMBL/GenBank/DDBJ whole genome shotgun (WGS) entry which is preliminary data.</text>
</comment>
<gene>
    <name evidence="2" type="ORF">POJ06DRAFT_104382</name>
</gene>